<evidence type="ECO:0000313" key="3">
    <source>
        <dbReference type="Proteomes" id="UP001597227"/>
    </source>
</evidence>
<comment type="caution">
    <text evidence="2">The sequence shown here is derived from an EMBL/GenBank/DDBJ whole genome shotgun (WGS) entry which is preliminary data.</text>
</comment>
<gene>
    <name evidence="2" type="ORF">ACFSFW_08475</name>
</gene>
<dbReference type="Proteomes" id="UP001597227">
    <property type="component" value="Unassembled WGS sequence"/>
</dbReference>
<sequence length="111" mass="13074">MREFIELTSVDNIQHFIEKHPLSFIYISRTDCSVCHSLLPQVREVMGDFPEIQLGFVNADDVEDVAGYFSIFTVPVLLLFVEGKEYVREARFVPMEPFKEKIEKIYRSYFE</sequence>
<keyword evidence="3" id="KW-1185">Reference proteome</keyword>
<dbReference type="RefSeq" id="WP_388037155.1">
    <property type="nucleotide sequence ID" value="NZ_JBHUEK010000010.1"/>
</dbReference>
<dbReference type="Gene3D" id="3.40.30.10">
    <property type="entry name" value="Glutaredoxin"/>
    <property type="match status" value="1"/>
</dbReference>
<dbReference type="SUPFAM" id="SSF52833">
    <property type="entry name" value="Thioredoxin-like"/>
    <property type="match status" value="1"/>
</dbReference>
<reference evidence="3" key="1">
    <citation type="journal article" date="2019" name="Int. J. Syst. Evol. Microbiol.">
        <title>The Global Catalogue of Microorganisms (GCM) 10K type strain sequencing project: providing services to taxonomists for standard genome sequencing and annotation.</title>
        <authorList>
            <consortium name="The Broad Institute Genomics Platform"/>
            <consortium name="The Broad Institute Genome Sequencing Center for Infectious Disease"/>
            <person name="Wu L."/>
            <person name="Ma J."/>
        </authorList>
    </citation>
    <scope>NUCLEOTIDE SEQUENCE [LARGE SCALE GENOMIC DNA]</scope>
    <source>
        <strain evidence="3">CCUG 15531</strain>
    </source>
</reference>
<dbReference type="EMBL" id="JBHUEK010000010">
    <property type="protein sequence ID" value="MFD1778700.1"/>
    <property type="molecule type" value="Genomic_DNA"/>
</dbReference>
<dbReference type="InterPro" id="IPR013766">
    <property type="entry name" value="Thioredoxin_domain"/>
</dbReference>
<dbReference type="CDD" id="cd02947">
    <property type="entry name" value="TRX_family"/>
    <property type="match status" value="1"/>
</dbReference>
<protein>
    <submittedName>
        <fullName evidence="2">Thioredoxin family protein</fullName>
    </submittedName>
</protein>
<dbReference type="Pfam" id="PF00085">
    <property type="entry name" value="Thioredoxin"/>
    <property type="match status" value="1"/>
</dbReference>
<feature type="domain" description="Thioredoxin" evidence="1">
    <location>
        <begin position="11"/>
        <end position="87"/>
    </location>
</feature>
<evidence type="ECO:0000313" key="2">
    <source>
        <dbReference type="EMBL" id="MFD1778700.1"/>
    </source>
</evidence>
<evidence type="ECO:0000259" key="1">
    <source>
        <dbReference type="Pfam" id="PF00085"/>
    </source>
</evidence>
<organism evidence="2 3">
    <name type="scientific">Fredinandcohnia salidurans</name>
    <dbReference type="NCBI Taxonomy" id="2595041"/>
    <lineage>
        <taxon>Bacteria</taxon>
        <taxon>Bacillati</taxon>
        <taxon>Bacillota</taxon>
        <taxon>Bacilli</taxon>
        <taxon>Bacillales</taxon>
        <taxon>Bacillaceae</taxon>
        <taxon>Fredinandcohnia</taxon>
    </lineage>
</organism>
<dbReference type="InterPro" id="IPR036249">
    <property type="entry name" value="Thioredoxin-like_sf"/>
</dbReference>
<name>A0ABW4MQM3_9BACI</name>
<proteinExistence type="predicted"/>
<accession>A0ABW4MQM3</accession>